<dbReference type="Pfam" id="PF13193">
    <property type="entry name" value="AMP-binding_C"/>
    <property type="match status" value="1"/>
</dbReference>
<dbReference type="AlphaFoldDB" id="A0AAU9EHE6"/>
<accession>A0AAU9EHE6</accession>
<dbReference type="Pfam" id="PF00501">
    <property type="entry name" value="AMP-binding"/>
    <property type="match status" value="1"/>
</dbReference>
<sequence length="572" mass="62884">MAQDLGDRPWYGDWPQNVPKWIDFPKISLSDMLRESAASYPEDKAIVFLDSVMTYRELDDAVDRFATALANLGLKKGDVLALMLPNSFQFVITFYACQRLGMTATAINPTYKALEIKHHLNDSGAKALVVLDSVYAEAGRILDQTQVKHLIGTNITDLVKMSGLKKWLGKKLGKIPTGQMPQGTLSYKQLLATAPNPPSVEIDPVNDIAALQYTGGTTGTPKGAMLTSYNLVSNALSGKAWIGVNFPRDAGWVGVLPLFHVFAMTCCMNSAIASGGFMLLFPKPPDTMLEWAEQIQKWGKGTQLCMAGVAVLFNKINNTKGLEAYDLSPLTACLSGAGPLPRDVQMKFEEKIGAKVVEGYGLSESSPVVTANPFVIPEGHERVMGSIGIPFPNTDCKIMDLETGDNQLGYGPDQVGELCVKGPQVMKGYLNRPDETARTLRDGWLYTGDIAYMADNGYIFIMDRAKDLVKFKGFSVFPKEVEDYMFSHPDILEVAVIGLPHPKVGEILKAFVVLQPDKVGQVSEDDIIAWCKENMTHYKVPSIVEFRDELPKTMVGKVLRRVLKEEEAAKKV</sequence>
<protein>
    <submittedName>
        <fullName evidence="5">Long-chain-fatty-acid--CoA ligase</fullName>
    </submittedName>
</protein>
<dbReference type="Gene3D" id="3.30.300.30">
    <property type="match status" value="1"/>
</dbReference>
<dbReference type="SUPFAM" id="SSF56801">
    <property type="entry name" value="Acetyl-CoA synthetase-like"/>
    <property type="match status" value="1"/>
</dbReference>
<comment type="similarity">
    <text evidence="1">Belongs to the ATP-dependent AMP-binding enzyme family.</text>
</comment>
<dbReference type="CDD" id="cd05936">
    <property type="entry name" value="FC-FACS_FadD_like"/>
    <property type="match status" value="1"/>
</dbReference>
<keyword evidence="2 5" id="KW-0436">Ligase</keyword>
<keyword evidence="6" id="KW-1185">Reference proteome</keyword>
<organism evidence="5 6">
    <name type="scientific">Desulfoferula mesophila</name>
    <dbReference type="NCBI Taxonomy" id="3058419"/>
    <lineage>
        <taxon>Bacteria</taxon>
        <taxon>Pseudomonadati</taxon>
        <taxon>Thermodesulfobacteriota</taxon>
        <taxon>Desulfarculia</taxon>
        <taxon>Desulfarculales</taxon>
        <taxon>Desulfarculaceae</taxon>
        <taxon>Desulfoferula</taxon>
    </lineage>
</organism>
<dbReference type="InterPro" id="IPR050237">
    <property type="entry name" value="ATP-dep_AMP-bd_enzyme"/>
</dbReference>
<feature type="domain" description="AMP-dependent synthetase/ligase" evidence="3">
    <location>
        <begin position="33"/>
        <end position="430"/>
    </location>
</feature>
<dbReference type="Gene3D" id="3.40.50.12780">
    <property type="entry name" value="N-terminal domain of ligase-like"/>
    <property type="match status" value="1"/>
</dbReference>
<dbReference type="InterPro" id="IPR042099">
    <property type="entry name" value="ANL_N_sf"/>
</dbReference>
<proteinExistence type="inferred from homology"/>
<gene>
    <name evidence="5" type="ORF">FAK_04570</name>
</gene>
<dbReference type="KEGG" id="dmp:FAK_04570"/>
<evidence type="ECO:0000259" key="4">
    <source>
        <dbReference type="Pfam" id="PF13193"/>
    </source>
</evidence>
<dbReference type="InterPro" id="IPR045851">
    <property type="entry name" value="AMP-bd_C_sf"/>
</dbReference>
<dbReference type="FunFam" id="3.30.300.30:FF:000008">
    <property type="entry name" value="2,3-dihydroxybenzoate-AMP ligase"/>
    <property type="match status" value="1"/>
</dbReference>
<dbReference type="EMBL" id="AP028679">
    <property type="protein sequence ID" value="BEQ13391.1"/>
    <property type="molecule type" value="Genomic_DNA"/>
</dbReference>
<dbReference type="PROSITE" id="PS00455">
    <property type="entry name" value="AMP_BINDING"/>
    <property type="match status" value="1"/>
</dbReference>
<feature type="domain" description="AMP-binding enzyme C-terminal" evidence="4">
    <location>
        <begin position="480"/>
        <end position="557"/>
    </location>
</feature>
<dbReference type="GO" id="GO:0016878">
    <property type="term" value="F:acid-thiol ligase activity"/>
    <property type="evidence" value="ECO:0007669"/>
    <property type="project" value="UniProtKB-ARBA"/>
</dbReference>
<reference evidence="6" key="1">
    <citation type="journal article" date="2023" name="Arch. Microbiol.">
        <title>Desulfoferula mesophilus gen. nov. sp. nov., a mesophilic sulfate-reducing bacterium isolated from a brackish lake sediment.</title>
        <authorList>
            <person name="Watanabe T."/>
            <person name="Yabe T."/>
            <person name="Tsuji J.M."/>
            <person name="Fukui M."/>
        </authorList>
    </citation>
    <scope>NUCLEOTIDE SEQUENCE [LARGE SCALE GENOMIC DNA]</scope>
    <source>
        <strain evidence="6">12FAK</strain>
    </source>
</reference>
<evidence type="ECO:0000313" key="5">
    <source>
        <dbReference type="EMBL" id="BEQ13391.1"/>
    </source>
</evidence>
<name>A0AAU9EHE6_9BACT</name>
<dbReference type="PANTHER" id="PTHR43767:SF1">
    <property type="entry name" value="NONRIBOSOMAL PEPTIDE SYNTHASE PES1 (EUROFUNG)-RELATED"/>
    <property type="match status" value="1"/>
</dbReference>
<evidence type="ECO:0000259" key="3">
    <source>
        <dbReference type="Pfam" id="PF00501"/>
    </source>
</evidence>
<dbReference type="Proteomes" id="UP001366166">
    <property type="component" value="Chromosome"/>
</dbReference>
<dbReference type="InterPro" id="IPR020845">
    <property type="entry name" value="AMP-binding_CS"/>
</dbReference>
<dbReference type="PANTHER" id="PTHR43767">
    <property type="entry name" value="LONG-CHAIN-FATTY-ACID--COA LIGASE"/>
    <property type="match status" value="1"/>
</dbReference>
<dbReference type="InterPro" id="IPR025110">
    <property type="entry name" value="AMP-bd_C"/>
</dbReference>
<dbReference type="RefSeq" id="WP_338605046.1">
    <property type="nucleotide sequence ID" value="NZ_AP028679.1"/>
</dbReference>
<evidence type="ECO:0000313" key="6">
    <source>
        <dbReference type="Proteomes" id="UP001366166"/>
    </source>
</evidence>
<evidence type="ECO:0000256" key="1">
    <source>
        <dbReference type="ARBA" id="ARBA00006432"/>
    </source>
</evidence>
<dbReference type="InterPro" id="IPR000873">
    <property type="entry name" value="AMP-dep_synth/lig_dom"/>
</dbReference>
<evidence type="ECO:0000256" key="2">
    <source>
        <dbReference type="ARBA" id="ARBA00022598"/>
    </source>
</evidence>